<protein>
    <recommendedName>
        <fullName evidence="3">DUF4219 domain-containing protein</fullName>
    </recommendedName>
</protein>
<dbReference type="PANTHER" id="PTHR35317">
    <property type="entry name" value="OS04G0629600 PROTEIN"/>
    <property type="match status" value="1"/>
</dbReference>
<dbReference type="Pfam" id="PF14223">
    <property type="entry name" value="Retrotran_gag_2"/>
    <property type="match status" value="1"/>
</dbReference>
<dbReference type="Proteomes" id="UP001603857">
    <property type="component" value="Unassembled WGS sequence"/>
</dbReference>
<accession>A0ABD1L039</accession>
<comment type="caution">
    <text evidence="1">The sequence shown here is derived from an EMBL/GenBank/DDBJ whole genome shotgun (WGS) entry which is preliminary data.</text>
</comment>
<dbReference type="PANTHER" id="PTHR35317:SF11">
    <property type="entry name" value="CCHC-TYPE DOMAIN-CONTAINING PROTEIN"/>
    <property type="match status" value="1"/>
</dbReference>
<name>A0ABD1L039_9FABA</name>
<dbReference type="AlphaFoldDB" id="A0ABD1L039"/>
<organism evidence="1 2">
    <name type="scientific">Flemingia macrophylla</name>
    <dbReference type="NCBI Taxonomy" id="520843"/>
    <lineage>
        <taxon>Eukaryota</taxon>
        <taxon>Viridiplantae</taxon>
        <taxon>Streptophyta</taxon>
        <taxon>Embryophyta</taxon>
        <taxon>Tracheophyta</taxon>
        <taxon>Spermatophyta</taxon>
        <taxon>Magnoliopsida</taxon>
        <taxon>eudicotyledons</taxon>
        <taxon>Gunneridae</taxon>
        <taxon>Pentapetalae</taxon>
        <taxon>rosids</taxon>
        <taxon>fabids</taxon>
        <taxon>Fabales</taxon>
        <taxon>Fabaceae</taxon>
        <taxon>Papilionoideae</taxon>
        <taxon>50 kb inversion clade</taxon>
        <taxon>NPAAA clade</taxon>
        <taxon>indigoferoid/millettioid clade</taxon>
        <taxon>Phaseoleae</taxon>
        <taxon>Flemingia</taxon>
    </lineage>
</organism>
<evidence type="ECO:0000313" key="1">
    <source>
        <dbReference type="EMBL" id="KAL2316869.1"/>
    </source>
</evidence>
<evidence type="ECO:0008006" key="3">
    <source>
        <dbReference type="Google" id="ProtNLM"/>
    </source>
</evidence>
<reference evidence="1 2" key="1">
    <citation type="submission" date="2024-08" db="EMBL/GenBank/DDBJ databases">
        <title>Insights into the chromosomal genome structure of Flemingia macrophylla.</title>
        <authorList>
            <person name="Ding Y."/>
            <person name="Zhao Y."/>
            <person name="Bi W."/>
            <person name="Wu M."/>
            <person name="Zhao G."/>
            <person name="Gong Y."/>
            <person name="Li W."/>
            <person name="Zhang P."/>
        </authorList>
    </citation>
    <scope>NUCLEOTIDE SEQUENCE [LARGE SCALE GENOMIC DNA]</scope>
    <source>
        <strain evidence="1">DYQJB</strain>
        <tissue evidence="1">Leaf</tissue>
    </source>
</reference>
<gene>
    <name evidence="1" type="ORF">Fmac_030745</name>
</gene>
<proteinExistence type="predicted"/>
<dbReference type="EMBL" id="JBGMDY010000011">
    <property type="protein sequence ID" value="KAL2316869.1"/>
    <property type="molecule type" value="Genomic_DNA"/>
</dbReference>
<sequence length="248" mass="28329">MEGDSSFSAIAPPVFNGENYQIWAVRMEAYLEALDLWETVEEDYEIPVLPGNPTMAQIKNHKDRKTRKAKAKACLFAAVSPTIFTRIMSLKSAKAIWDYLKEEYDGDDRIKGMQVLNLIRDFELQKMKESETIKEYSERLLSIANRVRLLGSEFNDSPIVEKILVTVPERFEATITTLENTKDLSKITLAELLNSLQAQEQRRAMREEGFLEEALPAKSEDQLGDIFTKPLPVSKFKFLRQKVGVCSV</sequence>
<keyword evidence="2" id="KW-1185">Reference proteome</keyword>
<evidence type="ECO:0000313" key="2">
    <source>
        <dbReference type="Proteomes" id="UP001603857"/>
    </source>
</evidence>